<protein>
    <submittedName>
        <fullName evidence="2">Uncharacterized protein</fullName>
    </submittedName>
</protein>
<keyword evidence="3" id="KW-1185">Reference proteome</keyword>
<sequence>MAVTTFARGAFHQPPSRPGRLPLHGAHLWRLPPTVPLYYAPPKGHTHDASMEHVPSAQHIAVRVHEGRRNSSQGTSMAPVTTRLCAARTYAKQQAPPARRISIYSQTPSLPTPPSHTQTAPHAQRVSTRCVCAACIHGRDVCDSVAQPTTQAMPTRHRSQIDHTAERHSRVLGDARLRQRHRPLWVDQREAAVRSARVLDVSSQGVMGSA</sequence>
<dbReference type="EMBL" id="KN817543">
    <property type="protein sequence ID" value="KJA23344.1"/>
    <property type="molecule type" value="Genomic_DNA"/>
</dbReference>
<evidence type="ECO:0000256" key="1">
    <source>
        <dbReference type="SAM" id="MobiDB-lite"/>
    </source>
</evidence>
<reference evidence="3" key="1">
    <citation type="submission" date="2014-04" db="EMBL/GenBank/DDBJ databases">
        <title>Evolutionary Origins and Diversification of the Mycorrhizal Mutualists.</title>
        <authorList>
            <consortium name="DOE Joint Genome Institute"/>
            <consortium name="Mycorrhizal Genomics Consortium"/>
            <person name="Kohler A."/>
            <person name="Kuo A."/>
            <person name="Nagy L.G."/>
            <person name="Floudas D."/>
            <person name="Copeland A."/>
            <person name="Barry K.W."/>
            <person name="Cichocki N."/>
            <person name="Veneault-Fourrey C."/>
            <person name="LaButti K."/>
            <person name="Lindquist E.A."/>
            <person name="Lipzen A."/>
            <person name="Lundell T."/>
            <person name="Morin E."/>
            <person name="Murat C."/>
            <person name="Riley R."/>
            <person name="Ohm R."/>
            <person name="Sun H."/>
            <person name="Tunlid A."/>
            <person name="Henrissat B."/>
            <person name="Grigoriev I.V."/>
            <person name="Hibbett D.S."/>
            <person name="Martin F."/>
        </authorList>
    </citation>
    <scope>NUCLEOTIDE SEQUENCE [LARGE SCALE GENOMIC DNA]</scope>
    <source>
        <strain evidence="3">FD-334 SS-4</strain>
    </source>
</reference>
<dbReference type="AlphaFoldDB" id="A0A0D2NX27"/>
<feature type="region of interest" description="Disordered" evidence="1">
    <location>
        <begin position="91"/>
        <end position="123"/>
    </location>
</feature>
<name>A0A0D2NX27_HYPSF</name>
<feature type="compositionally biased region" description="Polar residues" evidence="1">
    <location>
        <begin position="103"/>
        <end position="123"/>
    </location>
</feature>
<proteinExistence type="predicted"/>
<dbReference type="Proteomes" id="UP000054270">
    <property type="component" value="Unassembled WGS sequence"/>
</dbReference>
<organism evidence="2 3">
    <name type="scientific">Hypholoma sublateritium (strain FD-334 SS-4)</name>
    <dbReference type="NCBI Taxonomy" id="945553"/>
    <lineage>
        <taxon>Eukaryota</taxon>
        <taxon>Fungi</taxon>
        <taxon>Dikarya</taxon>
        <taxon>Basidiomycota</taxon>
        <taxon>Agaricomycotina</taxon>
        <taxon>Agaricomycetes</taxon>
        <taxon>Agaricomycetidae</taxon>
        <taxon>Agaricales</taxon>
        <taxon>Agaricineae</taxon>
        <taxon>Strophariaceae</taxon>
        <taxon>Hypholoma</taxon>
    </lineage>
</organism>
<evidence type="ECO:0000313" key="3">
    <source>
        <dbReference type="Proteomes" id="UP000054270"/>
    </source>
</evidence>
<evidence type="ECO:0000313" key="2">
    <source>
        <dbReference type="EMBL" id="KJA23344.1"/>
    </source>
</evidence>
<gene>
    <name evidence="2" type="ORF">HYPSUDRAFT_201373</name>
</gene>
<accession>A0A0D2NX27</accession>